<dbReference type="SUPFAM" id="SSF47473">
    <property type="entry name" value="EF-hand"/>
    <property type="match status" value="1"/>
</dbReference>
<dbReference type="PROSITE" id="PS00018">
    <property type="entry name" value="EF_HAND_1"/>
    <property type="match status" value="1"/>
</dbReference>
<sequence>MNRPIRLVSALAALLASPALVAQVTPDAPVDPVRAAFDRADTDRDGRLSRAEAARLPTVGPKFEQYDENRDGYLSFEEYRTGFPVAPLGTTAGA</sequence>
<dbReference type="Gene3D" id="1.10.238.10">
    <property type="entry name" value="EF-hand"/>
    <property type="match status" value="1"/>
</dbReference>
<feature type="signal peptide" evidence="1">
    <location>
        <begin position="1"/>
        <end position="22"/>
    </location>
</feature>
<protein>
    <submittedName>
        <fullName evidence="3">EF hand domain-containing protein</fullName>
    </submittedName>
</protein>
<evidence type="ECO:0000259" key="2">
    <source>
        <dbReference type="PROSITE" id="PS50222"/>
    </source>
</evidence>
<dbReference type="GO" id="GO:0005509">
    <property type="term" value="F:calcium ion binding"/>
    <property type="evidence" value="ECO:0007669"/>
    <property type="project" value="InterPro"/>
</dbReference>
<dbReference type="EMBL" id="SLXD01000013">
    <property type="protein sequence ID" value="TCP00479.1"/>
    <property type="molecule type" value="Genomic_DNA"/>
</dbReference>
<dbReference type="RefSeq" id="WP_243651223.1">
    <property type="nucleotide sequence ID" value="NZ_CP181386.1"/>
</dbReference>
<proteinExistence type="predicted"/>
<dbReference type="AlphaFoldDB" id="A0A4R2M0G2"/>
<dbReference type="Pfam" id="PF13202">
    <property type="entry name" value="EF-hand_5"/>
    <property type="match status" value="2"/>
</dbReference>
<feature type="domain" description="EF-hand" evidence="2">
    <location>
        <begin position="28"/>
        <end position="62"/>
    </location>
</feature>
<dbReference type="InterPro" id="IPR011992">
    <property type="entry name" value="EF-hand-dom_pair"/>
</dbReference>
<dbReference type="InterPro" id="IPR018247">
    <property type="entry name" value="EF_Hand_1_Ca_BS"/>
</dbReference>
<dbReference type="GeneID" id="99682839"/>
<feature type="chain" id="PRO_5020238262" evidence="1">
    <location>
        <begin position="23"/>
        <end position="94"/>
    </location>
</feature>
<evidence type="ECO:0000313" key="3">
    <source>
        <dbReference type="EMBL" id="TCP00479.1"/>
    </source>
</evidence>
<gene>
    <name evidence="3" type="ORF">EV684_113110</name>
</gene>
<name>A0A4R2M0G2_RUBGE</name>
<organism evidence="3 4">
    <name type="scientific">Rubrivivax gelatinosus</name>
    <name type="common">Rhodocyclus gelatinosus</name>
    <name type="synonym">Rhodopseudomonas gelatinosa</name>
    <dbReference type="NCBI Taxonomy" id="28068"/>
    <lineage>
        <taxon>Bacteria</taxon>
        <taxon>Pseudomonadati</taxon>
        <taxon>Pseudomonadota</taxon>
        <taxon>Betaproteobacteria</taxon>
        <taxon>Burkholderiales</taxon>
        <taxon>Sphaerotilaceae</taxon>
        <taxon>Rubrivivax</taxon>
    </lineage>
</organism>
<dbReference type="Proteomes" id="UP000295106">
    <property type="component" value="Unassembled WGS sequence"/>
</dbReference>
<feature type="domain" description="EF-hand" evidence="2">
    <location>
        <begin position="63"/>
        <end position="89"/>
    </location>
</feature>
<dbReference type="InterPro" id="IPR002048">
    <property type="entry name" value="EF_hand_dom"/>
</dbReference>
<evidence type="ECO:0000256" key="1">
    <source>
        <dbReference type="SAM" id="SignalP"/>
    </source>
</evidence>
<keyword evidence="1" id="KW-0732">Signal</keyword>
<dbReference type="CDD" id="cd00051">
    <property type="entry name" value="EFh"/>
    <property type="match status" value="1"/>
</dbReference>
<evidence type="ECO:0000313" key="4">
    <source>
        <dbReference type="Proteomes" id="UP000295106"/>
    </source>
</evidence>
<dbReference type="PROSITE" id="PS50222">
    <property type="entry name" value="EF_HAND_2"/>
    <property type="match status" value="2"/>
</dbReference>
<reference evidence="3 4" key="1">
    <citation type="submission" date="2019-03" db="EMBL/GenBank/DDBJ databases">
        <title>Genomic Encyclopedia of Type Strains, Phase IV (KMG-IV): sequencing the most valuable type-strain genomes for metagenomic binning, comparative biology and taxonomic classification.</title>
        <authorList>
            <person name="Goeker M."/>
        </authorList>
    </citation>
    <scope>NUCLEOTIDE SEQUENCE [LARGE SCALE GENOMIC DNA]</scope>
    <source>
        <strain evidence="3 4">DSM 1709</strain>
    </source>
</reference>
<accession>A0A4R2M0G2</accession>
<comment type="caution">
    <text evidence="3">The sequence shown here is derived from an EMBL/GenBank/DDBJ whole genome shotgun (WGS) entry which is preliminary data.</text>
</comment>